<dbReference type="EMBL" id="QJJX01000008">
    <property type="protein sequence ID" value="PXX22988.1"/>
    <property type="molecule type" value="Genomic_DNA"/>
</dbReference>
<dbReference type="Proteomes" id="UP000248314">
    <property type="component" value="Unassembled WGS sequence"/>
</dbReference>
<sequence>MPSTSYNTSVSNLLGCSPVLFCPHKSTGIKLRKMQIHKINLFIPSPHFLYINILIMHILSVLNNVTAHFPYFAVDFSLLIACRFCRNSRRNISAQLSFAKKEKGNMMLDSNVSFVSMSLSGVNGRLLTNDKKTL</sequence>
<evidence type="ECO:0000313" key="2">
    <source>
        <dbReference type="EMBL" id="PXX22988.1"/>
    </source>
</evidence>
<comment type="caution">
    <text evidence="2">The sequence shown here is derived from an EMBL/GenBank/DDBJ whole genome shotgun (WGS) entry which is preliminary data.</text>
</comment>
<keyword evidence="1" id="KW-0812">Transmembrane</keyword>
<accession>A0A318HWY4</accession>
<organism evidence="2 3">
    <name type="scientific">Hoylesella shahii DSM 15611 = JCM 12083</name>
    <dbReference type="NCBI Taxonomy" id="1122991"/>
    <lineage>
        <taxon>Bacteria</taxon>
        <taxon>Pseudomonadati</taxon>
        <taxon>Bacteroidota</taxon>
        <taxon>Bacteroidia</taxon>
        <taxon>Bacteroidales</taxon>
        <taxon>Prevotellaceae</taxon>
        <taxon>Hoylesella</taxon>
    </lineage>
</organism>
<dbReference type="AlphaFoldDB" id="A0A318HWY4"/>
<keyword evidence="1" id="KW-1133">Transmembrane helix</keyword>
<feature type="transmembrane region" description="Helical" evidence="1">
    <location>
        <begin position="68"/>
        <end position="85"/>
    </location>
</feature>
<name>A0A318HWY4_9BACT</name>
<protein>
    <submittedName>
        <fullName evidence="2">Uncharacterized protein</fullName>
    </submittedName>
</protein>
<evidence type="ECO:0000313" key="3">
    <source>
        <dbReference type="Proteomes" id="UP000248314"/>
    </source>
</evidence>
<reference evidence="2 3" key="1">
    <citation type="submission" date="2018-05" db="EMBL/GenBank/DDBJ databases">
        <title>Genomic Encyclopedia of Type Strains, Phase I: the one thousand microbial genomes (KMG-I) project.</title>
        <authorList>
            <person name="Kyrpides N."/>
        </authorList>
    </citation>
    <scope>NUCLEOTIDE SEQUENCE [LARGE SCALE GENOMIC DNA]</scope>
    <source>
        <strain evidence="2 3">DSM 15611</strain>
    </source>
</reference>
<evidence type="ECO:0000256" key="1">
    <source>
        <dbReference type="SAM" id="Phobius"/>
    </source>
</evidence>
<keyword evidence="3" id="KW-1185">Reference proteome</keyword>
<feature type="transmembrane region" description="Helical" evidence="1">
    <location>
        <begin position="39"/>
        <end position="62"/>
    </location>
</feature>
<proteinExistence type="predicted"/>
<gene>
    <name evidence="2" type="ORF">EJ73_00969</name>
</gene>
<keyword evidence="1" id="KW-0472">Membrane</keyword>